<feature type="transmembrane region" description="Helical" evidence="1">
    <location>
        <begin position="333"/>
        <end position="360"/>
    </location>
</feature>
<feature type="transmembrane region" description="Helical" evidence="1">
    <location>
        <begin position="97"/>
        <end position="119"/>
    </location>
</feature>
<reference evidence="2" key="1">
    <citation type="submission" date="2020-10" db="EMBL/GenBank/DDBJ databases">
        <authorList>
            <person name="Gilroy R."/>
        </authorList>
    </citation>
    <scope>NUCLEOTIDE SEQUENCE</scope>
    <source>
        <strain evidence="2">ChiSjej2B20-13462</strain>
    </source>
</reference>
<feature type="transmembrane region" description="Helical" evidence="1">
    <location>
        <begin position="307"/>
        <end position="327"/>
    </location>
</feature>
<feature type="transmembrane region" description="Helical" evidence="1">
    <location>
        <begin position="490"/>
        <end position="511"/>
    </location>
</feature>
<keyword evidence="1" id="KW-1133">Transmembrane helix</keyword>
<feature type="transmembrane region" description="Helical" evidence="1">
    <location>
        <begin position="420"/>
        <end position="443"/>
    </location>
</feature>
<feature type="transmembrane region" description="Helical" evidence="1">
    <location>
        <begin position="183"/>
        <end position="200"/>
    </location>
</feature>
<evidence type="ECO:0000313" key="3">
    <source>
        <dbReference type="Proteomes" id="UP000886874"/>
    </source>
</evidence>
<feature type="transmembrane region" description="Helical" evidence="1">
    <location>
        <begin position="150"/>
        <end position="171"/>
    </location>
</feature>
<dbReference type="EMBL" id="DVFN01000129">
    <property type="protein sequence ID" value="HIQ70456.1"/>
    <property type="molecule type" value="Genomic_DNA"/>
</dbReference>
<accession>A0A9D0Z8D2</accession>
<evidence type="ECO:0000313" key="2">
    <source>
        <dbReference type="EMBL" id="HIQ70456.1"/>
    </source>
</evidence>
<organism evidence="2 3">
    <name type="scientific">Candidatus Avoscillospira stercorigallinarum</name>
    <dbReference type="NCBI Taxonomy" id="2840708"/>
    <lineage>
        <taxon>Bacteria</taxon>
        <taxon>Bacillati</taxon>
        <taxon>Bacillota</taxon>
        <taxon>Clostridia</taxon>
        <taxon>Eubacteriales</taxon>
        <taxon>Oscillospiraceae</taxon>
        <taxon>Oscillospiraceae incertae sedis</taxon>
        <taxon>Candidatus Avoscillospira</taxon>
    </lineage>
</organism>
<keyword evidence="1" id="KW-0812">Transmembrane</keyword>
<sequence>MLATLLRLRFRSLLGGTRRRKRTTGFVAFMGIVYLYLFFCIGMLFYLLFSSICEPFAALGLSWFYFTLAALFGLVFSLVGTVFFAQAQLYNAKDNELLLSLPIPPGTILLSRMVFLWLMDFAMNLLVLLPAALAYAWQIGFTATGYAAQVLLALLLPCLSLALSTLAAWGVSALTRRLGRFKTLMTMVLSLCFLALYFYGYSQMQTLLMLLIANAEALAQAAVGTMLLYHLGLAALGNLPSLLLTAALCLVPMALVYWLLARTFLSFALASQAGGRRRGKVGPAKVSSLPRALFFRELRRLGSSAPYMMNAGTGILMMALLTGAAWLQRDSLGVFFAALPVSPAAAASLAMAFLASMTLFTAPSISLEGKTLWCIQSLPVDPAAVLAAKLRLHILLGLPPAVLCTALTCAAMGAGGLSCLAALALPAAVTWFTADVGLTMNLLFPRLDWINETAAVKQGASIILTMLISMMAVVGALFLGMLLLRFLPEAAALVVLALVFCLVTLPLRIWLKTRGAQRFAAL</sequence>
<feature type="transmembrane region" description="Helical" evidence="1">
    <location>
        <begin position="207"/>
        <end position="229"/>
    </location>
</feature>
<evidence type="ECO:0000256" key="1">
    <source>
        <dbReference type="SAM" id="Phobius"/>
    </source>
</evidence>
<keyword evidence="1" id="KW-0472">Membrane</keyword>
<reference evidence="2" key="2">
    <citation type="journal article" date="2021" name="PeerJ">
        <title>Extensive microbial diversity within the chicken gut microbiome revealed by metagenomics and culture.</title>
        <authorList>
            <person name="Gilroy R."/>
            <person name="Ravi A."/>
            <person name="Getino M."/>
            <person name="Pursley I."/>
            <person name="Horton D.L."/>
            <person name="Alikhan N.F."/>
            <person name="Baker D."/>
            <person name="Gharbi K."/>
            <person name="Hall N."/>
            <person name="Watson M."/>
            <person name="Adriaenssens E.M."/>
            <person name="Foster-Nyarko E."/>
            <person name="Jarju S."/>
            <person name="Secka A."/>
            <person name="Antonio M."/>
            <person name="Oren A."/>
            <person name="Chaudhuri R.R."/>
            <person name="La Ragione R."/>
            <person name="Hildebrand F."/>
            <person name="Pallen M.J."/>
        </authorList>
    </citation>
    <scope>NUCLEOTIDE SEQUENCE</scope>
    <source>
        <strain evidence="2">ChiSjej2B20-13462</strain>
    </source>
</reference>
<comment type="caution">
    <text evidence="2">The sequence shown here is derived from an EMBL/GenBank/DDBJ whole genome shotgun (WGS) entry which is preliminary data.</text>
</comment>
<feature type="transmembrane region" description="Helical" evidence="1">
    <location>
        <begin position="241"/>
        <end position="260"/>
    </location>
</feature>
<name>A0A9D0Z8D2_9FIRM</name>
<proteinExistence type="predicted"/>
<evidence type="ECO:0008006" key="4">
    <source>
        <dbReference type="Google" id="ProtNLM"/>
    </source>
</evidence>
<gene>
    <name evidence="2" type="ORF">IAA67_09020</name>
</gene>
<feature type="transmembrane region" description="Helical" evidence="1">
    <location>
        <begin position="394"/>
        <end position="414"/>
    </location>
</feature>
<protein>
    <recommendedName>
        <fullName evidence="4">ABC-2 type transport system permease protein</fullName>
    </recommendedName>
</protein>
<feature type="transmembrane region" description="Helical" evidence="1">
    <location>
        <begin position="463"/>
        <end position="484"/>
    </location>
</feature>
<feature type="transmembrane region" description="Helical" evidence="1">
    <location>
        <begin position="61"/>
        <end position="85"/>
    </location>
</feature>
<dbReference type="Proteomes" id="UP000886874">
    <property type="component" value="Unassembled WGS sequence"/>
</dbReference>
<feature type="transmembrane region" description="Helical" evidence="1">
    <location>
        <begin position="125"/>
        <end position="143"/>
    </location>
</feature>
<feature type="transmembrane region" description="Helical" evidence="1">
    <location>
        <begin position="26"/>
        <end position="49"/>
    </location>
</feature>
<dbReference type="AlphaFoldDB" id="A0A9D0Z8D2"/>